<feature type="region of interest" description="Disordered" evidence="1">
    <location>
        <begin position="95"/>
        <end position="135"/>
    </location>
</feature>
<proteinExistence type="predicted"/>
<dbReference type="AlphaFoldDB" id="A0A4U0VLE7"/>
<organism evidence="3 4">
    <name type="scientific">Friedmanniomyces endolithicus</name>
    <dbReference type="NCBI Taxonomy" id="329885"/>
    <lineage>
        <taxon>Eukaryota</taxon>
        <taxon>Fungi</taxon>
        <taxon>Dikarya</taxon>
        <taxon>Ascomycota</taxon>
        <taxon>Pezizomycotina</taxon>
        <taxon>Dothideomycetes</taxon>
        <taxon>Dothideomycetidae</taxon>
        <taxon>Mycosphaerellales</taxon>
        <taxon>Teratosphaeriaceae</taxon>
        <taxon>Friedmanniomyces</taxon>
    </lineage>
</organism>
<dbReference type="OrthoDB" id="2563506at2759"/>
<dbReference type="EMBL" id="JAUJLE010000009">
    <property type="protein sequence ID" value="KAK1011632.1"/>
    <property type="molecule type" value="Genomic_DNA"/>
</dbReference>
<dbReference type="Proteomes" id="UP001175353">
    <property type="component" value="Unassembled WGS sequence"/>
</dbReference>
<evidence type="ECO:0000313" key="3">
    <source>
        <dbReference type="EMBL" id="TKA49226.1"/>
    </source>
</evidence>
<dbReference type="EMBL" id="NAJP01000002">
    <property type="protein sequence ID" value="TKA49226.1"/>
    <property type="molecule type" value="Genomic_DNA"/>
</dbReference>
<dbReference type="Proteomes" id="UP000310066">
    <property type="component" value="Unassembled WGS sequence"/>
</dbReference>
<gene>
    <name evidence="3" type="ORF">B0A54_01303</name>
    <name evidence="2" type="ORF">LTR91_002103</name>
</gene>
<feature type="compositionally biased region" description="Low complexity" evidence="1">
    <location>
        <begin position="104"/>
        <end position="133"/>
    </location>
</feature>
<evidence type="ECO:0000313" key="5">
    <source>
        <dbReference type="Proteomes" id="UP001175353"/>
    </source>
</evidence>
<evidence type="ECO:0000313" key="2">
    <source>
        <dbReference type="EMBL" id="KAK1011632.1"/>
    </source>
</evidence>
<dbReference type="InterPro" id="IPR024368">
    <property type="entry name" value="Ecl1/2/3"/>
</dbReference>
<evidence type="ECO:0000313" key="4">
    <source>
        <dbReference type="Proteomes" id="UP000310066"/>
    </source>
</evidence>
<reference evidence="2" key="2">
    <citation type="submission" date="2023-06" db="EMBL/GenBank/DDBJ databases">
        <title>Black Yeasts Isolated from many extreme environments.</title>
        <authorList>
            <person name="Coleine C."/>
            <person name="Stajich J.E."/>
            <person name="Selbmann L."/>
        </authorList>
    </citation>
    <scope>NUCLEOTIDE SEQUENCE</scope>
    <source>
        <strain evidence="2">CCFEE 5200</strain>
    </source>
</reference>
<accession>A0A4U0VLE7</accession>
<dbReference type="Pfam" id="PF12855">
    <property type="entry name" value="Ecl1"/>
    <property type="match status" value="1"/>
</dbReference>
<reference evidence="3 4" key="1">
    <citation type="submission" date="2017-03" db="EMBL/GenBank/DDBJ databases">
        <title>Genomes of endolithic fungi from Antarctica.</title>
        <authorList>
            <person name="Coleine C."/>
            <person name="Masonjones S."/>
            <person name="Stajich J.E."/>
        </authorList>
    </citation>
    <scope>NUCLEOTIDE SEQUENCE [LARGE SCALE GENOMIC DNA]</scope>
    <source>
        <strain evidence="3 4">CCFEE 5311</strain>
    </source>
</reference>
<name>A0A4U0VLE7_9PEZI</name>
<keyword evidence="5" id="KW-1185">Reference proteome</keyword>
<sequence length="160" mass="17447">MDCFHDFCLACDKESNGPYCSQACRMADLERASPPALPSSPTQVAPSRLSWSSLSPVPGSAYVLQPAYNFSDKTTSQSVGLDHRPQTSYFMRYPTEQASDEVSLQRSLTPSTSRSSLSSTASNGTATSAGGMSQQSRLELHNYFSSFVKPKTPNRRSTMK</sequence>
<comment type="caution">
    <text evidence="3">The sequence shown here is derived from an EMBL/GenBank/DDBJ whole genome shotgun (WGS) entry which is preliminary data.</text>
</comment>
<evidence type="ECO:0000256" key="1">
    <source>
        <dbReference type="SAM" id="MobiDB-lite"/>
    </source>
</evidence>
<protein>
    <submittedName>
        <fullName evidence="3">Uncharacterized protein</fullName>
    </submittedName>
</protein>